<dbReference type="InterPro" id="IPR015915">
    <property type="entry name" value="Kelch-typ_b-propeller"/>
</dbReference>
<name>A0ABT1V8K2_9ACTN</name>
<feature type="region of interest" description="Disordered" evidence="1">
    <location>
        <begin position="20"/>
        <end position="50"/>
    </location>
</feature>
<organism evidence="3 4">
    <name type="scientific">Streptomyces rugosispiralis</name>
    <dbReference type="NCBI Taxonomy" id="2967341"/>
    <lineage>
        <taxon>Bacteria</taxon>
        <taxon>Bacillati</taxon>
        <taxon>Actinomycetota</taxon>
        <taxon>Actinomycetes</taxon>
        <taxon>Kitasatosporales</taxon>
        <taxon>Streptomycetaceae</taxon>
        <taxon>Streptomyces</taxon>
    </lineage>
</organism>
<proteinExistence type="predicted"/>
<dbReference type="Gene3D" id="2.120.10.80">
    <property type="entry name" value="Kelch-type beta propeller"/>
    <property type="match status" value="2"/>
</dbReference>
<reference evidence="3 4" key="1">
    <citation type="submission" date="2022-07" db="EMBL/GenBank/DDBJ databases">
        <authorList>
            <person name="Phongsopitanun W."/>
            <person name="Tanasupawat S."/>
        </authorList>
    </citation>
    <scope>NUCLEOTIDE SEQUENCE [LARGE SCALE GENOMIC DNA]</scope>
    <source>
        <strain evidence="3 4">RCU-064</strain>
    </source>
</reference>
<feature type="signal peptide" evidence="2">
    <location>
        <begin position="1"/>
        <end position="19"/>
    </location>
</feature>
<evidence type="ECO:0000313" key="4">
    <source>
        <dbReference type="Proteomes" id="UP001204746"/>
    </source>
</evidence>
<keyword evidence="4" id="KW-1185">Reference proteome</keyword>
<comment type="caution">
    <text evidence="3">The sequence shown here is derived from an EMBL/GenBank/DDBJ whole genome shotgun (WGS) entry which is preliminary data.</text>
</comment>
<dbReference type="InterPro" id="IPR011043">
    <property type="entry name" value="Gal_Oxase/kelch_b-propeller"/>
</dbReference>
<dbReference type="SUPFAM" id="SSF50965">
    <property type="entry name" value="Galactose oxidase, central domain"/>
    <property type="match status" value="1"/>
</dbReference>
<protein>
    <recommendedName>
        <fullName evidence="5">Galactose oxidase</fullName>
    </recommendedName>
</protein>
<accession>A0ABT1V8K2</accession>
<keyword evidence="2" id="KW-0732">Signal</keyword>
<feature type="chain" id="PRO_5047214993" description="Galactose oxidase" evidence="2">
    <location>
        <begin position="20"/>
        <end position="353"/>
    </location>
</feature>
<dbReference type="InterPro" id="IPR006311">
    <property type="entry name" value="TAT_signal"/>
</dbReference>
<dbReference type="Proteomes" id="UP001204746">
    <property type="component" value="Unassembled WGS sequence"/>
</dbReference>
<evidence type="ECO:0000313" key="3">
    <source>
        <dbReference type="EMBL" id="MCQ8193728.1"/>
    </source>
</evidence>
<dbReference type="RefSeq" id="WP_256654535.1">
    <property type="nucleotide sequence ID" value="NZ_JANIAA010000038.1"/>
</dbReference>
<gene>
    <name evidence="3" type="ORF">NP777_36835</name>
</gene>
<evidence type="ECO:0000256" key="1">
    <source>
        <dbReference type="SAM" id="MobiDB-lite"/>
    </source>
</evidence>
<sequence length="353" mass="37119">MRRRRFVAAVLAGAGGTAALPNTAGSAAARPDSPARHATGHWQPRAPLPVGRGEVGTAALAGRLFVVGGTVQEGEASPLWASTAVHSYDPRRDRWSVHAPLPKPLTHVGVAASGGRLYAFGGFTDAVHLNPQPDAYAYDPRQDHWHRLPDMPTALGSIAVAAVHGRLHLIGGRDSHRIVTPHGSPVSLGFGTVSAHHVYEPGTDTYRQAPPLPGEARDHAGTAVLASRIHVVGGRVEDVGDNLTRHDVFDTRTQRWLRAAPLPAARSAGAAVVMNGCVIYAGGECRPGSSTDTFDDVTLYDPHLDRWKNLTALPGSRHGFGAAHLNGQAYFAGGSPTCGGGTSTDTFTLSLHH</sequence>
<dbReference type="EMBL" id="JANIAA010000038">
    <property type="protein sequence ID" value="MCQ8193728.1"/>
    <property type="molecule type" value="Genomic_DNA"/>
</dbReference>
<dbReference type="PANTHER" id="PTHR45632">
    <property type="entry name" value="LD33804P"/>
    <property type="match status" value="1"/>
</dbReference>
<dbReference type="InterPro" id="IPR006652">
    <property type="entry name" value="Kelch_1"/>
</dbReference>
<evidence type="ECO:0000256" key="2">
    <source>
        <dbReference type="SAM" id="SignalP"/>
    </source>
</evidence>
<dbReference type="PANTHER" id="PTHR45632:SF24">
    <property type="entry name" value="GALACTOSE OXIDASE"/>
    <property type="match status" value="1"/>
</dbReference>
<dbReference type="Pfam" id="PF01344">
    <property type="entry name" value="Kelch_1"/>
    <property type="match status" value="1"/>
</dbReference>
<dbReference type="SMART" id="SM00612">
    <property type="entry name" value="Kelch"/>
    <property type="match status" value="4"/>
</dbReference>
<dbReference type="PROSITE" id="PS51318">
    <property type="entry name" value="TAT"/>
    <property type="match status" value="1"/>
</dbReference>
<evidence type="ECO:0008006" key="5">
    <source>
        <dbReference type="Google" id="ProtNLM"/>
    </source>
</evidence>